<comment type="catalytic activity">
    <reaction evidence="11">
        <text>L-saccharopine + NAD(+) + H2O = L-lysine + 2-oxoglutarate + NADH + H(+)</text>
        <dbReference type="Rhea" id="RHEA:12440"/>
        <dbReference type="ChEBI" id="CHEBI:15377"/>
        <dbReference type="ChEBI" id="CHEBI:15378"/>
        <dbReference type="ChEBI" id="CHEBI:16810"/>
        <dbReference type="ChEBI" id="CHEBI:32551"/>
        <dbReference type="ChEBI" id="CHEBI:57540"/>
        <dbReference type="ChEBI" id="CHEBI:57945"/>
        <dbReference type="ChEBI" id="CHEBI:57951"/>
        <dbReference type="EC" id="1.5.1.7"/>
    </reaction>
</comment>
<feature type="domain" description="Alanine dehydrogenase/pyridine nucleotide transhydrogenase NAD(H)-binding" evidence="12">
    <location>
        <begin position="172"/>
        <end position="306"/>
    </location>
</feature>
<protein>
    <recommendedName>
        <fullName evidence="5">Saccharopine dehydrogenase [NAD(+), L-lysine-forming]</fullName>
        <ecNumber evidence="4">1.5.1.7</ecNumber>
    </recommendedName>
    <alternativeName>
        <fullName evidence="10">Lysine--2-oxoglutarate reductase</fullName>
    </alternativeName>
</protein>
<dbReference type="InterPro" id="IPR007698">
    <property type="entry name" value="AlaDH/PNT_NAD(H)-bd"/>
</dbReference>
<dbReference type="Gene3D" id="3.40.50.720">
    <property type="entry name" value="NAD(P)-binding Rossmann-like Domain"/>
    <property type="match status" value="2"/>
</dbReference>
<reference evidence="14 15" key="1">
    <citation type="submission" date="2023-09" db="EMBL/GenBank/DDBJ databases">
        <authorList>
            <person name="Rey-Velasco X."/>
        </authorList>
    </citation>
    <scope>NUCLEOTIDE SEQUENCE [LARGE SCALE GENOMIC DNA]</scope>
    <source>
        <strain evidence="14 15">W431</strain>
    </source>
</reference>
<dbReference type="RefSeq" id="WP_311582271.1">
    <property type="nucleotide sequence ID" value="NZ_JAVRIF010000006.1"/>
</dbReference>
<keyword evidence="9" id="KW-1015">Disulfide bond</keyword>
<evidence type="ECO:0000256" key="3">
    <source>
        <dbReference type="ARBA" id="ARBA00011245"/>
    </source>
</evidence>
<keyword evidence="7" id="KW-0560">Oxidoreductase</keyword>
<evidence type="ECO:0000256" key="1">
    <source>
        <dbReference type="ARBA" id="ARBA00004884"/>
    </source>
</evidence>
<keyword evidence="8" id="KW-0520">NAD</keyword>
<organism evidence="14 15">
    <name type="scientific">Thalassotalea castellviae</name>
    <dbReference type="NCBI Taxonomy" id="3075612"/>
    <lineage>
        <taxon>Bacteria</taxon>
        <taxon>Pseudomonadati</taxon>
        <taxon>Pseudomonadota</taxon>
        <taxon>Gammaproteobacteria</taxon>
        <taxon>Alteromonadales</taxon>
        <taxon>Colwelliaceae</taxon>
        <taxon>Thalassotalea</taxon>
    </lineage>
</organism>
<dbReference type="Pfam" id="PF01262">
    <property type="entry name" value="AlaDh_PNT_C"/>
    <property type="match status" value="1"/>
</dbReference>
<evidence type="ECO:0000256" key="8">
    <source>
        <dbReference type="ARBA" id="ARBA00023027"/>
    </source>
</evidence>
<dbReference type="PANTHER" id="PTHR11133">
    <property type="entry name" value="SACCHAROPINE DEHYDROGENASE"/>
    <property type="match status" value="1"/>
</dbReference>
<evidence type="ECO:0000313" key="15">
    <source>
        <dbReference type="Proteomes" id="UP001266357"/>
    </source>
</evidence>
<evidence type="ECO:0000259" key="13">
    <source>
        <dbReference type="SMART" id="SM01003"/>
    </source>
</evidence>
<keyword evidence="15" id="KW-1185">Reference proteome</keyword>
<evidence type="ECO:0000313" key="14">
    <source>
        <dbReference type="EMBL" id="MDT0604353.1"/>
    </source>
</evidence>
<dbReference type="SMART" id="SM01002">
    <property type="entry name" value="AlaDh_PNT_C"/>
    <property type="match status" value="1"/>
</dbReference>
<dbReference type="SMART" id="SM01003">
    <property type="entry name" value="AlaDh_PNT_N"/>
    <property type="match status" value="1"/>
</dbReference>
<sequence>MSQTHIWLRAETKPQEQRTALTPSGAKTLIESGFKVSVERSEQNIFDPEKYRKVGCDIVAQGSWPQAPNSAFILGLKELPEDNFPLVHKHIYFAHAYKEQTGASDILSRFKQGDGALYDLEFLVDENQCRIAAFGYWAGFAGAALGIWTWANKQLGKTALSPVSSFPDQAQLIREVSILLAQCATKPTMMVIGAKGRSGSGAIGLAKALQINTIEWDMEETMVGGPFAQVNNADVLVNCVLVNRDLPPFVTYTSLDTAERTLSVICDVSCDPYGDYNPIRIYDHCTTFNEPTIEVIPQPNNLHLIAIDHLPSLLPKESSEDFGQQLVPYLARLDDLSRPVWQQALDIYHQKTKNL</sequence>
<keyword evidence="6" id="KW-0028">Amino-acid biosynthesis</keyword>
<evidence type="ECO:0000259" key="12">
    <source>
        <dbReference type="SMART" id="SM01002"/>
    </source>
</evidence>
<dbReference type="PANTHER" id="PTHR11133:SF23">
    <property type="entry name" value="SACCHAROPINE DEHYDROGENASE [NAD(+), L-LYSINE-FORMING]"/>
    <property type="match status" value="1"/>
</dbReference>
<dbReference type="InterPro" id="IPR007886">
    <property type="entry name" value="AlaDH/PNT_N"/>
</dbReference>
<dbReference type="Pfam" id="PF05222">
    <property type="entry name" value="AlaDh_PNT_N"/>
    <property type="match status" value="1"/>
</dbReference>
<gene>
    <name evidence="14" type="ORF">RM573_12165</name>
</gene>
<dbReference type="EMBL" id="JAVRIF010000006">
    <property type="protein sequence ID" value="MDT0604353.1"/>
    <property type="molecule type" value="Genomic_DNA"/>
</dbReference>
<dbReference type="EC" id="1.5.1.7" evidence="4"/>
<evidence type="ECO:0000256" key="11">
    <source>
        <dbReference type="ARBA" id="ARBA00047860"/>
    </source>
</evidence>
<dbReference type="Proteomes" id="UP001266357">
    <property type="component" value="Unassembled WGS sequence"/>
</dbReference>
<dbReference type="SUPFAM" id="SSF52283">
    <property type="entry name" value="Formate/glycerate dehydrogenase catalytic domain-like"/>
    <property type="match status" value="1"/>
</dbReference>
<dbReference type="PIRSF" id="PIRSF018250">
    <property type="entry name" value="Saccharopine_DH_Lys"/>
    <property type="match status" value="1"/>
</dbReference>
<evidence type="ECO:0000256" key="7">
    <source>
        <dbReference type="ARBA" id="ARBA00023002"/>
    </source>
</evidence>
<dbReference type="SUPFAM" id="SSF51735">
    <property type="entry name" value="NAD(P)-binding Rossmann-fold domains"/>
    <property type="match status" value="1"/>
</dbReference>
<comment type="caution">
    <text evidence="14">The sequence shown here is derived from an EMBL/GenBank/DDBJ whole genome shotgun (WGS) entry which is preliminary data.</text>
</comment>
<accession>A0ABU3A387</accession>
<evidence type="ECO:0000256" key="9">
    <source>
        <dbReference type="ARBA" id="ARBA00023157"/>
    </source>
</evidence>
<dbReference type="InterPro" id="IPR051168">
    <property type="entry name" value="AASS"/>
</dbReference>
<comment type="similarity">
    <text evidence="2">Belongs to the AlaDH/PNT family.</text>
</comment>
<dbReference type="InterPro" id="IPR027281">
    <property type="entry name" value="Lys1"/>
</dbReference>
<name>A0ABU3A387_9GAMM</name>
<comment type="subunit">
    <text evidence="3">Monomer.</text>
</comment>
<comment type="pathway">
    <text evidence="1">Amino-acid biosynthesis; L-lysine biosynthesis via AAA pathway; L-lysine from L-alpha-aminoadipate (fungal route): step 3/3.</text>
</comment>
<evidence type="ECO:0000256" key="10">
    <source>
        <dbReference type="ARBA" id="ARBA00033228"/>
    </source>
</evidence>
<evidence type="ECO:0000256" key="5">
    <source>
        <dbReference type="ARBA" id="ARBA00021221"/>
    </source>
</evidence>
<evidence type="ECO:0000256" key="6">
    <source>
        <dbReference type="ARBA" id="ARBA00022605"/>
    </source>
</evidence>
<dbReference type="CDD" id="cd12188">
    <property type="entry name" value="SDH"/>
    <property type="match status" value="1"/>
</dbReference>
<dbReference type="InterPro" id="IPR036291">
    <property type="entry name" value="NAD(P)-bd_dom_sf"/>
</dbReference>
<evidence type="ECO:0000256" key="2">
    <source>
        <dbReference type="ARBA" id="ARBA00005689"/>
    </source>
</evidence>
<feature type="domain" description="Alanine dehydrogenase/pyridine nucleotide transhydrogenase N-terminal" evidence="13">
    <location>
        <begin position="7"/>
        <end position="141"/>
    </location>
</feature>
<evidence type="ECO:0000256" key="4">
    <source>
        <dbReference type="ARBA" id="ARBA00012847"/>
    </source>
</evidence>
<proteinExistence type="inferred from homology"/>